<dbReference type="Proteomes" id="UP000727962">
    <property type="component" value="Unassembled WGS sequence"/>
</dbReference>
<reference evidence="1" key="1">
    <citation type="submission" date="2020-07" db="EMBL/GenBank/DDBJ databases">
        <title>Huge and variable diversity of episymbiotic CPR bacteria and DPANN archaea in groundwater ecosystems.</title>
        <authorList>
            <person name="He C.Y."/>
            <person name="Keren R."/>
            <person name="Whittaker M."/>
            <person name="Farag I.F."/>
            <person name="Doudna J."/>
            <person name="Cate J.H.D."/>
            <person name="Banfield J.F."/>
        </authorList>
    </citation>
    <scope>NUCLEOTIDE SEQUENCE</scope>
    <source>
        <strain evidence="1">NC_groundwater_17_Pr7_B-0.1um_64_12</strain>
    </source>
</reference>
<name>A0A931PVD8_FIMGI</name>
<accession>A0A931PVD8</accession>
<comment type="caution">
    <text evidence="1">The sequence shown here is derived from an EMBL/GenBank/DDBJ whole genome shotgun (WGS) entry which is preliminary data.</text>
</comment>
<organism evidence="1 2">
    <name type="scientific">Fimbriimonas ginsengisoli</name>
    <dbReference type="NCBI Taxonomy" id="1005039"/>
    <lineage>
        <taxon>Bacteria</taxon>
        <taxon>Bacillati</taxon>
        <taxon>Armatimonadota</taxon>
        <taxon>Fimbriimonadia</taxon>
        <taxon>Fimbriimonadales</taxon>
        <taxon>Fimbriimonadaceae</taxon>
        <taxon>Fimbriimonas</taxon>
    </lineage>
</organism>
<protein>
    <submittedName>
        <fullName evidence="1">Uncharacterized protein</fullName>
    </submittedName>
</protein>
<gene>
    <name evidence="1" type="ORF">HYR64_03560</name>
</gene>
<evidence type="ECO:0000313" key="2">
    <source>
        <dbReference type="Proteomes" id="UP000727962"/>
    </source>
</evidence>
<evidence type="ECO:0000313" key="1">
    <source>
        <dbReference type="EMBL" id="MBI1756165.1"/>
    </source>
</evidence>
<dbReference type="EMBL" id="JACOSL010000025">
    <property type="protein sequence ID" value="MBI1756165.1"/>
    <property type="molecule type" value="Genomic_DNA"/>
</dbReference>
<dbReference type="AlphaFoldDB" id="A0A931PVD8"/>
<sequence length="229" mass="25672">MLVVLALIALNPIECALLSKWDASTVTGAMAVWAQKYRCAFGKWPPSSEELRRQLLPGGRYAMDDTLRVYRATCEFIPVPGADKIIIRVHFGGLLTDDSGPFGPGSCEDLDLFILDGASLEDRRTERQLLFVARQLAERYRQKLGRWATTSKELLDAFTNEEKVVHYAESTISTQITPLNFIILEHNVEPSAAQFPERCEYSVRLKSGDKALECVFRGESQSQSQAKRG</sequence>
<proteinExistence type="predicted"/>